<keyword evidence="1" id="KW-1133">Transmembrane helix</keyword>
<dbReference type="Proteomes" id="UP001317870">
    <property type="component" value="Chromosome"/>
</dbReference>
<feature type="transmembrane region" description="Helical" evidence="1">
    <location>
        <begin position="111"/>
        <end position="136"/>
    </location>
</feature>
<protein>
    <submittedName>
        <fullName evidence="2">Uncharacterized protein</fullName>
    </submittedName>
</protein>
<proteinExistence type="predicted"/>
<name>A0ABN6U8A8_9NOCA</name>
<evidence type="ECO:0000313" key="2">
    <source>
        <dbReference type="EMBL" id="BDU00965.1"/>
    </source>
</evidence>
<evidence type="ECO:0000313" key="3">
    <source>
        <dbReference type="Proteomes" id="UP001317870"/>
    </source>
</evidence>
<reference evidence="2 3" key="1">
    <citation type="submission" date="2022-11" db="EMBL/GenBank/DDBJ databases">
        <title>Genome Sequencing of Nocardia sp. ON39_IFM12276 and assembly.</title>
        <authorList>
            <person name="Shimojima M."/>
            <person name="Toyokawa M."/>
            <person name="Uesaka K."/>
        </authorList>
    </citation>
    <scope>NUCLEOTIDE SEQUENCE [LARGE SCALE GENOMIC DNA]</scope>
    <source>
        <strain evidence="2 3">IFM 12276</strain>
    </source>
</reference>
<keyword evidence="1" id="KW-0472">Membrane</keyword>
<keyword evidence="3" id="KW-1185">Reference proteome</keyword>
<dbReference type="RefSeq" id="WP_281873949.1">
    <property type="nucleotide sequence ID" value="NZ_AP026976.1"/>
</dbReference>
<accession>A0ABN6U8A8</accession>
<keyword evidence="1" id="KW-0812">Transmembrane</keyword>
<evidence type="ECO:0000256" key="1">
    <source>
        <dbReference type="SAM" id="Phobius"/>
    </source>
</evidence>
<sequence>MDIDLACPHCHQLDLVQSVPAVRSDGVSTAFGTNVYSGVGIASTGLIPVFGTSTTESTHTTALARSLAWEPVQRPVGRLLLVGFLLLLPALFALAPAFAAYRTIESESQDLAAILGILFVSTAIATPGLLVVTVAIQRARRNSKIARGRHAAYTLWRAAFYCHRCGLAFWPRSPTPGVPARQGFAPQHFRWFVWTAGGYANA</sequence>
<gene>
    <name evidence="2" type="ORF">IFM12276_39930</name>
</gene>
<organism evidence="2 3">
    <name type="scientific">Nocardia sputorum</name>
    <dbReference type="NCBI Taxonomy" id="2984338"/>
    <lineage>
        <taxon>Bacteria</taxon>
        <taxon>Bacillati</taxon>
        <taxon>Actinomycetota</taxon>
        <taxon>Actinomycetes</taxon>
        <taxon>Mycobacteriales</taxon>
        <taxon>Nocardiaceae</taxon>
        <taxon>Nocardia</taxon>
    </lineage>
</organism>
<dbReference type="EMBL" id="AP026978">
    <property type="protein sequence ID" value="BDU00965.1"/>
    <property type="molecule type" value="Genomic_DNA"/>
</dbReference>
<feature type="transmembrane region" description="Helical" evidence="1">
    <location>
        <begin position="79"/>
        <end position="99"/>
    </location>
</feature>